<comment type="similarity">
    <text evidence="1">Belongs to the bHLH protein family.</text>
</comment>
<sequence length="303" mass="33880">MLMEPSSYSFQDDFFNGEIAPMPMWSLSPEVNFDLTGFELLPEPAEPPPVACRHAFEKYVRPNESVIPVSGGNCGDNIHKRVIATLRNMKREMREGKAAESSRGFRHMMRERQRREKLSQSYADLYAMLASRSKGDKNSIVQSAAIYIRELKGVKDQLQQKNEELKAKILGIDACSDSVRVKFEVANPNSGLDSMIGALKRLRSMDVKSKAIRCDVSSNCLSTTMTIQTKMAACEVEKEIEEALKDVERDSQSHALFPGNNTVNTWSHNLLTAAVKVSKKKNTWSHNSHMGNAFGGSHLSFST</sequence>
<dbReference type="Pfam" id="PF00010">
    <property type="entry name" value="HLH"/>
    <property type="match status" value="1"/>
</dbReference>
<accession>A0AAV8HP31</accession>
<keyword evidence="6" id="KW-1185">Reference proteome</keyword>
<gene>
    <name evidence="5" type="ORF">LUZ62_029917</name>
</gene>
<dbReference type="GO" id="GO:0003677">
    <property type="term" value="F:DNA binding"/>
    <property type="evidence" value="ECO:0007669"/>
    <property type="project" value="UniProtKB-KW"/>
</dbReference>
<dbReference type="SUPFAM" id="SSF47459">
    <property type="entry name" value="HLH, helix-loop-helix DNA-binding domain"/>
    <property type="match status" value="1"/>
</dbReference>
<name>A0AAV8HP31_9POAL</name>
<keyword evidence="2" id="KW-0805">Transcription regulation</keyword>
<dbReference type="InterPro" id="IPR044658">
    <property type="entry name" value="bHLH92/bHLH041-like"/>
</dbReference>
<dbReference type="InterPro" id="IPR011598">
    <property type="entry name" value="bHLH_dom"/>
</dbReference>
<evidence type="ECO:0000256" key="2">
    <source>
        <dbReference type="ARBA" id="ARBA00023015"/>
    </source>
</evidence>
<dbReference type="EMBL" id="JAMFTS010000001">
    <property type="protein sequence ID" value="KAJ4817351.1"/>
    <property type="molecule type" value="Genomic_DNA"/>
</dbReference>
<dbReference type="InterPro" id="IPR036638">
    <property type="entry name" value="HLH_DNA-bd_sf"/>
</dbReference>
<protein>
    <submittedName>
        <fullName evidence="5">Basic helix-loop-helix (BHLH) DNA-binding family protein</fullName>
    </submittedName>
</protein>
<evidence type="ECO:0000313" key="6">
    <source>
        <dbReference type="Proteomes" id="UP001140206"/>
    </source>
</evidence>
<evidence type="ECO:0000313" key="5">
    <source>
        <dbReference type="EMBL" id="KAJ4817351.1"/>
    </source>
</evidence>
<organism evidence="5 6">
    <name type="scientific">Rhynchospora pubera</name>
    <dbReference type="NCBI Taxonomy" id="906938"/>
    <lineage>
        <taxon>Eukaryota</taxon>
        <taxon>Viridiplantae</taxon>
        <taxon>Streptophyta</taxon>
        <taxon>Embryophyta</taxon>
        <taxon>Tracheophyta</taxon>
        <taxon>Spermatophyta</taxon>
        <taxon>Magnoliopsida</taxon>
        <taxon>Liliopsida</taxon>
        <taxon>Poales</taxon>
        <taxon>Cyperaceae</taxon>
        <taxon>Cyperoideae</taxon>
        <taxon>Rhynchosporeae</taxon>
        <taxon>Rhynchospora</taxon>
    </lineage>
</organism>
<evidence type="ECO:0000256" key="3">
    <source>
        <dbReference type="ARBA" id="ARBA00023163"/>
    </source>
</evidence>
<dbReference type="PANTHER" id="PTHR46665">
    <property type="entry name" value="TRANSCRIPTION FACTOR BHLH041-RELATED-RELATED"/>
    <property type="match status" value="1"/>
</dbReference>
<evidence type="ECO:0000256" key="1">
    <source>
        <dbReference type="ARBA" id="ARBA00005510"/>
    </source>
</evidence>
<dbReference type="Gene3D" id="4.10.280.10">
    <property type="entry name" value="Helix-loop-helix DNA-binding domain"/>
    <property type="match status" value="1"/>
</dbReference>
<reference evidence="5" key="1">
    <citation type="submission" date="2022-08" db="EMBL/GenBank/DDBJ databases">
        <authorList>
            <person name="Marques A."/>
        </authorList>
    </citation>
    <scope>NUCLEOTIDE SEQUENCE</scope>
    <source>
        <strain evidence="5">RhyPub2mFocal</strain>
        <tissue evidence="5">Leaves</tissue>
    </source>
</reference>
<comment type="caution">
    <text evidence="5">The sequence shown here is derived from an EMBL/GenBank/DDBJ whole genome shotgun (WGS) entry which is preliminary data.</text>
</comment>
<feature type="domain" description="BHLH" evidence="4">
    <location>
        <begin position="102"/>
        <end position="151"/>
    </location>
</feature>
<dbReference type="Proteomes" id="UP001140206">
    <property type="component" value="Chromosome 1"/>
</dbReference>
<dbReference type="AlphaFoldDB" id="A0AAV8HP31"/>
<dbReference type="GO" id="GO:0046983">
    <property type="term" value="F:protein dimerization activity"/>
    <property type="evidence" value="ECO:0007669"/>
    <property type="project" value="InterPro"/>
</dbReference>
<dbReference type="PANTHER" id="PTHR46665:SF6">
    <property type="entry name" value="TRANSCRIPTION FACTOR BHLH92"/>
    <property type="match status" value="1"/>
</dbReference>
<keyword evidence="5" id="KW-0238">DNA-binding</keyword>
<dbReference type="PROSITE" id="PS50888">
    <property type="entry name" value="BHLH"/>
    <property type="match status" value="1"/>
</dbReference>
<proteinExistence type="inferred from homology"/>
<dbReference type="SMART" id="SM00353">
    <property type="entry name" value="HLH"/>
    <property type="match status" value="1"/>
</dbReference>
<evidence type="ECO:0000259" key="4">
    <source>
        <dbReference type="PROSITE" id="PS50888"/>
    </source>
</evidence>
<keyword evidence="3" id="KW-0804">Transcription</keyword>